<reference evidence="6" key="1">
    <citation type="submission" date="2025-08" db="UniProtKB">
        <authorList>
            <consortium name="RefSeq"/>
        </authorList>
    </citation>
    <scope>IDENTIFICATION</scope>
</reference>
<dbReference type="PANTHER" id="PTHR33603:SF1">
    <property type="entry name" value="RIBOSOMAL RNA LARGE SUBUNIT METHYLTRANSFERASE H"/>
    <property type="match status" value="1"/>
</dbReference>
<dbReference type="GO" id="GO:0008168">
    <property type="term" value="F:methyltransferase activity"/>
    <property type="evidence" value="ECO:0007669"/>
    <property type="project" value="UniProtKB-KW"/>
</dbReference>
<dbReference type="InterPro" id="IPR029026">
    <property type="entry name" value="tRNA_m1G_MTases_N"/>
</dbReference>
<keyword evidence="1 6" id="KW-0489">Methyltransferase</keyword>
<evidence type="ECO:0000256" key="4">
    <source>
        <dbReference type="ARBA" id="ARBA00038303"/>
    </source>
</evidence>
<name>A0A8N4F3L3_ELAGV</name>
<dbReference type="InterPro" id="IPR003742">
    <property type="entry name" value="RlmH-like"/>
</dbReference>
<keyword evidence="2" id="KW-0808">Transferase</keyword>
<evidence type="ECO:0000256" key="2">
    <source>
        <dbReference type="ARBA" id="ARBA00022679"/>
    </source>
</evidence>
<dbReference type="RefSeq" id="XP_029118626.1">
    <property type="nucleotide sequence ID" value="XM_029262793.1"/>
</dbReference>
<evidence type="ECO:0000313" key="5">
    <source>
        <dbReference type="Proteomes" id="UP000504607"/>
    </source>
</evidence>
<dbReference type="AlphaFoldDB" id="A0A8N4F3L3"/>
<dbReference type="PANTHER" id="PTHR33603">
    <property type="entry name" value="METHYLTRANSFERASE"/>
    <property type="match status" value="1"/>
</dbReference>
<dbReference type="InterPro" id="IPR029028">
    <property type="entry name" value="Alpha/beta_knot_MTases"/>
</dbReference>
<sequence length="243" mass="27436">MEAASRCYCHAHLSFLMKKNAAAPFPGSERRSKYSGQSVRAIPVRVLTVGKKRSQGVQLLVEEYKEKLKNYCSIEDVLIKSNPKNTGNVKAQIQAEDMLIMQQIKPGEWVVVLDEHGADIRSEQMADLVGDAVTTGSSRLVFCIGGPYGHGLQVRERADVIIRLSSMVLNHQIALIVLLEQLYRQRPMIQEVSMLLTSFWDYELPKEITVFPGQTYIKQVIRLKFKSTNQRNDLAKRGEDGTI</sequence>
<gene>
    <name evidence="6" type="primary">LOC105039329</name>
</gene>
<dbReference type="Gene3D" id="3.40.1280.10">
    <property type="match status" value="1"/>
</dbReference>
<dbReference type="GO" id="GO:0006364">
    <property type="term" value="P:rRNA processing"/>
    <property type="evidence" value="ECO:0007669"/>
    <property type="project" value="InterPro"/>
</dbReference>
<keyword evidence="3" id="KW-0949">S-adenosyl-L-methionine</keyword>
<dbReference type="Pfam" id="PF02590">
    <property type="entry name" value="SPOUT_MTase"/>
    <property type="match status" value="1"/>
</dbReference>
<dbReference type="Proteomes" id="UP000504607">
    <property type="component" value="Chromosome 2"/>
</dbReference>
<dbReference type="CDD" id="cd18081">
    <property type="entry name" value="RlmH-like"/>
    <property type="match status" value="1"/>
</dbReference>
<accession>A0A8N4F3L3</accession>
<evidence type="ECO:0000313" key="6">
    <source>
        <dbReference type="RefSeq" id="XP_029118626.1"/>
    </source>
</evidence>
<organism evidence="5 6">
    <name type="scientific">Elaeis guineensis var. tenera</name>
    <name type="common">Oil palm</name>
    <dbReference type="NCBI Taxonomy" id="51953"/>
    <lineage>
        <taxon>Eukaryota</taxon>
        <taxon>Viridiplantae</taxon>
        <taxon>Streptophyta</taxon>
        <taxon>Embryophyta</taxon>
        <taxon>Tracheophyta</taxon>
        <taxon>Spermatophyta</taxon>
        <taxon>Magnoliopsida</taxon>
        <taxon>Liliopsida</taxon>
        <taxon>Arecaceae</taxon>
        <taxon>Arecoideae</taxon>
        <taxon>Cocoseae</taxon>
        <taxon>Elaeidinae</taxon>
        <taxon>Elaeis</taxon>
    </lineage>
</organism>
<dbReference type="OrthoDB" id="429744at2759"/>
<proteinExistence type="inferred from homology"/>
<evidence type="ECO:0000256" key="3">
    <source>
        <dbReference type="ARBA" id="ARBA00022691"/>
    </source>
</evidence>
<comment type="similarity">
    <text evidence="4">Belongs to the RNA methyltransferase RlmH family.</text>
</comment>
<dbReference type="GO" id="GO:0032259">
    <property type="term" value="P:methylation"/>
    <property type="evidence" value="ECO:0007669"/>
    <property type="project" value="UniProtKB-KW"/>
</dbReference>
<keyword evidence="5" id="KW-1185">Reference proteome</keyword>
<protein>
    <submittedName>
        <fullName evidence="6">RNA methyltransferase At5g10620 isoform X1</fullName>
    </submittedName>
</protein>
<evidence type="ECO:0000256" key="1">
    <source>
        <dbReference type="ARBA" id="ARBA00022603"/>
    </source>
</evidence>
<dbReference type="SUPFAM" id="SSF75217">
    <property type="entry name" value="alpha/beta knot"/>
    <property type="match status" value="1"/>
</dbReference>